<dbReference type="Proteomes" id="UP001596432">
    <property type="component" value="Unassembled WGS sequence"/>
</dbReference>
<dbReference type="AlphaFoldDB" id="A0ABD5Y5U9"/>
<keyword evidence="2" id="KW-1185">Reference proteome</keyword>
<reference evidence="1 2" key="1">
    <citation type="journal article" date="2019" name="Int. J. Syst. Evol. Microbiol.">
        <title>The Global Catalogue of Microorganisms (GCM) 10K type strain sequencing project: providing services to taxonomists for standard genome sequencing and annotation.</title>
        <authorList>
            <consortium name="The Broad Institute Genomics Platform"/>
            <consortium name="The Broad Institute Genome Sequencing Center for Infectious Disease"/>
            <person name="Wu L."/>
            <person name="Ma J."/>
        </authorList>
    </citation>
    <scope>NUCLEOTIDE SEQUENCE [LARGE SCALE GENOMIC DNA]</scope>
    <source>
        <strain evidence="1 2">XZYJT29</strain>
    </source>
</reference>
<dbReference type="InterPro" id="IPR036397">
    <property type="entry name" value="RNaseH_sf"/>
</dbReference>
<dbReference type="GeneID" id="78820028"/>
<evidence type="ECO:0000313" key="2">
    <source>
        <dbReference type="Proteomes" id="UP001596432"/>
    </source>
</evidence>
<protein>
    <submittedName>
        <fullName evidence="1">Uncharacterized protein</fullName>
    </submittedName>
</protein>
<organism evidence="1 2">
    <name type="scientific">Halosimplex aquaticum</name>
    <dbReference type="NCBI Taxonomy" id="3026162"/>
    <lineage>
        <taxon>Archaea</taxon>
        <taxon>Methanobacteriati</taxon>
        <taxon>Methanobacteriota</taxon>
        <taxon>Stenosarchaea group</taxon>
        <taxon>Halobacteria</taxon>
        <taxon>Halobacteriales</taxon>
        <taxon>Haloarculaceae</taxon>
        <taxon>Halosimplex</taxon>
    </lineage>
</organism>
<dbReference type="InterPro" id="IPR012337">
    <property type="entry name" value="RNaseH-like_sf"/>
</dbReference>
<sequence>MASSVQTAEDIVSTAKQDENSLRIPLRIDSIDETKDHDYWAQIVHCSDVTGVHVKITVFEDCELAGYEFIEGSWYEFDDVRPDVYQGTIGIQAKWERQIQELENCPAPSSSSGDGVVKKLGDAESIAALDIETISTVSESDREATNPDHQEILCIGLGYRADCDSEVETEVLFREDQTETAELEAIEAVVDWIETRDIEVIVTFSGAWFDFPVLLGRAKRAAVATGEPERGDRIRTVLESHHHADLSAAKNRALGAGSLEDMASHVGSPVPTTCWTDYETGLSPRNWRGDQWQLMHENGRTPPSYDLDDTEIFNSDIPYFGAAWLEALADGSDTRATELYDCIEDYTKADIQPLFSIADHEITQGQPAFQMSYDVNGG</sequence>
<gene>
    <name evidence="1" type="ORF">ACFQMA_07920</name>
</gene>
<dbReference type="EMBL" id="JBHTAS010000001">
    <property type="protein sequence ID" value="MFC7139764.1"/>
    <property type="molecule type" value="Genomic_DNA"/>
</dbReference>
<name>A0ABD5Y5U9_9EURY</name>
<dbReference type="RefSeq" id="WP_082223408.1">
    <property type="nucleotide sequence ID" value="NZ_CP118158.1"/>
</dbReference>
<dbReference type="SUPFAM" id="SSF53098">
    <property type="entry name" value="Ribonuclease H-like"/>
    <property type="match status" value="1"/>
</dbReference>
<proteinExistence type="predicted"/>
<evidence type="ECO:0000313" key="1">
    <source>
        <dbReference type="EMBL" id="MFC7139764.1"/>
    </source>
</evidence>
<accession>A0ABD5Y5U9</accession>
<comment type="caution">
    <text evidence="1">The sequence shown here is derived from an EMBL/GenBank/DDBJ whole genome shotgun (WGS) entry which is preliminary data.</text>
</comment>
<dbReference type="Gene3D" id="3.30.420.10">
    <property type="entry name" value="Ribonuclease H-like superfamily/Ribonuclease H"/>
    <property type="match status" value="1"/>
</dbReference>